<accession>A0ABQ8Z3Q5</accession>
<evidence type="ECO:0000313" key="2">
    <source>
        <dbReference type="Proteomes" id="UP001150062"/>
    </source>
</evidence>
<organism evidence="1 2">
    <name type="scientific">Anaeramoeba flamelloides</name>
    <dbReference type="NCBI Taxonomy" id="1746091"/>
    <lineage>
        <taxon>Eukaryota</taxon>
        <taxon>Metamonada</taxon>
        <taxon>Anaeramoebidae</taxon>
        <taxon>Anaeramoeba</taxon>
    </lineage>
</organism>
<gene>
    <name evidence="1" type="ORF">M0813_15087</name>
</gene>
<reference evidence="1" key="1">
    <citation type="submission" date="2022-08" db="EMBL/GenBank/DDBJ databases">
        <title>Novel sulfate-reducing endosymbionts in the free-living metamonad Anaeramoeba.</title>
        <authorList>
            <person name="Jerlstrom-Hultqvist J."/>
            <person name="Cepicka I."/>
            <person name="Gallot-Lavallee L."/>
            <person name="Salas-Leiva D."/>
            <person name="Curtis B.A."/>
            <person name="Zahonova K."/>
            <person name="Pipaliya S."/>
            <person name="Dacks J."/>
            <person name="Roger A.J."/>
        </authorList>
    </citation>
    <scope>NUCLEOTIDE SEQUENCE</scope>
    <source>
        <strain evidence="1">Schooner1</strain>
    </source>
</reference>
<dbReference type="EMBL" id="JAOAOG010000060">
    <property type="protein sequence ID" value="KAJ6251430.1"/>
    <property type="molecule type" value="Genomic_DNA"/>
</dbReference>
<evidence type="ECO:0000313" key="1">
    <source>
        <dbReference type="EMBL" id="KAJ6251430.1"/>
    </source>
</evidence>
<proteinExistence type="predicted"/>
<keyword evidence="2" id="KW-1185">Reference proteome</keyword>
<comment type="caution">
    <text evidence="1">The sequence shown here is derived from an EMBL/GenBank/DDBJ whole genome shotgun (WGS) entry which is preliminary data.</text>
</comment>
<sequence>MMNFMAVLEIQQFRHAKGLFKFCLEQNPKNIEENLCSAGYDQNSSDSLNSLLKQKMFSQSQVFVDLLGVSRGPQDYCYKISV</sequence>
<protein>
    <submittedName>
        <fullName evidence="1">Uncharacterized protein</fullName>
    </submittedName>
</protein>
<name>A0ABQ8Z3Q5_9EUKA</name>
<dbReference type="Proteomes" id="UP001150062">
    <property type="component" value="Unassembled WGS sequence"/>
</dbReference>